<dbReference type="GO" id="GO:0005524">
    <property type="term" value="F:ATP binding"/>
    <property type="evidence" value="ECO:0007669"/>
    <property type="project" value="UniProtKB-UniRule"/>
</dbReference>
<keyword evidence="3" id="KW-0808">Transferase</keyword>
<dbReference type="Gene3D" id="1.10.510.10">
    <property type="entry name" value="Transferase(Phosphotransferase) domain 1"/>
    <property type="match status" value="1"/>
</dbReference>
<dbReference type="Proteomes" id="UP000239209">
    <property type="component" value="Unassembled WGS sequence"/>
</dbReference>
<feature type="compositionally biased region" description="Pro residues" evidence="8">
    <location>
        <begin position="475"/>
        <end position="508"/>
    </location>
</feature>
<dbReference type="InterPro" id="IPR011009">
    <property type="entry name" value="Kinase-like_dom_sf"/>
</dbReference>
<feature type="compositionally biased region" description="Low complexity" evidence="8">
    <location>
        <begin position="278"/>
        <end position="288"/>
    </location>
</feature>
<evidence type="ECO:0000256" key="4">
    <source>
        <dbReference type="ARBA" id="ARBA00022741"/>
    </source>
</evidence>
<proteinExistence type="predicted"/>
<evidence type="ECO:0000259" key="9">
    <source>
        <dbReference type="PROSITE" id="PS50011"/>
    </source>
</evidence>
<dbReference type="GO" id="GO:0004674">
    <property type="term" value="F:protein serine/threonine kinase activity"/>
    <property type="evidence" value="ECO:0007669"/>
    <property type="project" value="UniProtKB-KW"/>
</dbReference>
<evidence type="ECO:0000256" key="5">
    <source>
        <dbReference type="ARBA" id="ARBA00022777"/>
    </source>
</evidence>
<accession>A0A2T0SF32</accession>
<dbReference type="InterPro" id="IPR008271">
    <property type="entry name" value="Ser/Thr_kinase_AS"/>
</dbReference>
<dbReference type="Gene3D" id="3.30.200.20">
    <property type="entry name" value="Phosphorylase Kinase, domain 1"/>
    <property type="match status" value="1"/>
</dbReference>
<dbReference type="InterPro" id="IPR000719">
    <property type="entry name" value="Prot_kinase_dom"/>
</dbReference>
<feature type="compositionally biased region" description="Basic and acidic residues" evidence="8">
    <location>
        <begin position="437"/>
        <end position="446"/>
    </location>
</feature>
<evidence type="ECO:0000256" key="8">
    <source>
        <dbReference type="SAM" id="MobiDB-lite"/>
    </source>
</evidence>
<dbReference type="InterPro" id="IPR017441">
    <property type="entry name" value="Protein_kinase_ATP_BS"/>
</dbReference>
<dbReference type="PROSITE" id="PS00107">
    <property type="entry name" value="PROTEIN_KINASE_ATP"/>
    <property type="match status" value="1"/>
</dbReference>
<name>A0A2T0SF32_9ACTN</name>
<dbReference type="AlphaFoldDB" id="A0A2T0SF32"/>
<feature type="region of interest" description="Disordered" evidence="8">
    <location>
        <begin position="273"/>
        <end position="316"/>
    </location>
</feature>
<dbReference type="PROSITE" id="PS00108">
    <property type="entry name" value="PROTEIN_KINASE_ST"/>
    <property type="match status" value="1"/>
</dbReference>
<evidence type="ECO:0000256" key="7">
    <source>
        <dbReference type="PROSITE-ProRule" id="PRU10141"/>
    </source>
</evidence>
<dbReference type="EMBL" id="PVZG01000002">
    <property type="protein sequence ID" value="PRY32014.1"/>
    <property type="molecule type" value="Genomic_DNA"/>
</dbReference>
<dbReference type="PROSITE" id="PS50011">
    <property type="entry name" value="PROTEIN_KINASE_DOM"/>
    <property type="match status" value="1"/>
</dbReference>
<dbReference type="CDD" id="cd14014">
    <property type="entry name" value="STKc_PknB_like"/>
    <property type="match status" value="1"/>
</dbReference>
<reference evidence="10 11" key="1">
    <citation type="submission" date="2018-03" db="EMBL/GenBank/DDBJ databases">
        <title>Genomic Encyclopedia of Archaeal and Bacterial Type Strains, Phase II (KMG-II): from individual species to whole genera.</title>
        <authorList>
            <person name="Goeker M."/>
        </authorList>
    </citation>
    <scope>NUCLEOTIDE SEQUENCE [LARGE SCALE GENOMIC DNA]</scope>
    <source>
        <strain evidence="10 11">DSM 45348</strain>
    </source>
</reference>
<evidence type="ECO:0000256" key="2">
    <source>
        <dbReference type="ARBA" id="ARBA00022527"/>
    </source>
</evidence>
<keyword evidence="11" id="KW-1185">Reference proteome</keyword>
<keyword evidence="4 7" id="KW-0547">Nucleotide-binding</keyword>
<dbReference type="EC" id="2.7.11.1" evidence="1"/>
<feature type="region of interest" description="Disordered" evidence="8">
    <location>
        <begin position="395"/>
        <end position="544"/>
    </location>
</feature>
<sequence>MESLAGRYRLEEAVGRGGSAVVHRGYDRTLKRRIAVKLFSPYRPDGNGPAVDVLREARAAARLSHPNIARVYDYGEAIDGDERVPYLILEFLEGDTLADELARTGALDWRRAAAVCADTAAALAAAHERDLVHRDVKPRNVMLTPAGVKVLDFGIAAAAGQSSFDTHGQLWGTPANLAPEQLRGEPTYPAADVYALGLMLFECLTGTRAWPGSTVGEILAARHEGRTARLPRIPGLPREINRLYEACVADDQARRPTAAAAAEILRRAAGSVRSPIPAATSARRATTTRSRRRGAASTHPAPTAAAAAAHPASTVAAATRPVAPTAATRPVLPRRAALTAAIAGAAQPARPRRATLAASIAAAHLAHPRHRAAVTASLAVVLAVVSVLGLQLANGGATPGGRPADAAVDGAGGAGAVTPMPRPSTASPTTTAPIRDIPVDDVERQTRTRTATTNPVYQAPPPANPTTRPTTRPTTTPPAAPSSSPPRTPSQPPPTSSEPKPSDPPVTTTPPTETTSPPTNPDPDPTTPESAATEENIVLAGLDN</sequence>
<evidence type="ECO:0000256" key="3">
    <source>
        <dbReference type="ARBA" id="ARBA00022679"/>
    </source>
</evidence>
<dbReference type="SMART" id="SM00220">
    <property type="entry name" value="S_TKc"/>
    <property type="match status" value="1"/>
</dbReference>
<dbReference type="PANTHER" id="PTHR43289:SF6">
    <property type="entry name" value="SERINE_THREONINE-PROTEIN KINASE NEKL-3"/>
    <property type="match status" value="1"/>
</dbReference>
<keyword evidence="5 10" id="KW-0418">Kinase</keyword>
<dbReference type="SUPFAM" id="SSF56112">
    <property type="entry name" value="Protein kinase-like (PK-like)"/>
    <property type="match status" value="1"/>
</dbReference>
<dbReference type="PANTHER" id="PTHR43289">
    <property type="entry name" value="MITOGEN-ACTIVATED PROTEIN KINASE KINASE KINASE 20-RELATED"/>
    <property type="match status" value="1"/>
</dbReference>
<protein>
    <recommendedName>
        <fullName evidence="1">non-specific serine/threonine protein kinase</fullName>
        <ecNumber evidence="1">2.7.11.1</ecNumber>
    </recommendedName>
</protein>
<evidence type="ECO:0000313" key="10">
    <source>
        <dbReference type="EMBL" id="PRY32014.1"/>
    </source>
</evidence>
<dbReference type="Pfam" id="PF00069">
    <property type="entry name" value="Pkinase"/>
    <property type="match status" value="1"/>
</dbReference>
<evidence type="ECO:0000256" key="6">
    <source>
        <dbReference type="ARBA" id="ARBA00022840"/>
    </source>
</evidence>
<feature type="compositionally biased region" description="Low complexity" evidence="8">
    <location>
        <begin position="465"/>
        <end position="474"/>
    </location>
</feature>
<feature type="compositionally biased region" description="Low complexity" evidence="8">
    <location>
        <begin position="416"/>
        <end position="433"/>
    </location>
</feature>
<dbReference type="PRINTS" id="PR01217">
    <property type="entry name" value="PRICHEXTENSN"/>
</dbReference>
<organism evidence="10 11">
    <name type="scientific">Pseudosporangium ferrugineum</name>
    <dbReference type="NCBI Taxonomy" id="439699"/>
    <lineage>
        <taxon>Bacteria</taxon>
        <taxon>Bacillati</taxon>
        <taxon>Actinomycetota</taxon>
        <taxon>Actinomycetes</taxon>
        <taxon>Micromonosporales</taxon>
        <taxon>Micromonosporaceae</taxon>
        <taxon>Pseudosporangium</taxon>
    </lineage>
</organism>
<evidence type="ECO:0000256" key="1">
    <source>
        <dbReference type="ARBA" id="ARBA00012513"/>
    </source>
</evidence>
<comment type="caution">
    <text evidence="10">The sequence shown here is derived from an EMBL/GenBank/DDBJ whole genome shotgun (WGS) entry which is preliminary data.</text>
</comment>
<feature type="compositionally biased region" description="Low complexity" evidence="8">
    <location>
        <begin position="400"/>
        <end position="409"/>
    </location>
</feature>
<feature type="compositionally biased region" description="Low complexity" evidence="8">
    <location>
        <begin position="295"/>
        <end position="316"/>
    </location>
</feature>
<evidence type="ECO:0000313" key="11">
    <source>
        <dbReference type="Proteomes" id="UP000239209"/>
    </source>
</evidence>
<keyword evidence="6 7" id="KW-0067">ATP-binding</keyword>
<gene>
    <name evidence="10" type="ORF">CLV70_102225</name>
</gene>
<keyword evidence="2" id="KW-0723">Serine/threonine-protein kinase</keyword>
<feature type="domain" description="Protein kinase" evidence="9">
    <location>
        <begin position="8"/>
        <end position="265"/>
    </location>
</feature>
<feature type="binding site" evidence="7">
    <location>
        <position position="37"/>
    </location>
    <ligand>
        <name>ATP</name>
        <dbReference type="ChEBI" id="CHEBI:30616"/>
    </ligand>
</feature>
<dbReference type="RefSeq" id="WP_106125233.1">
    <property type="nucleotide sequence ID" value="NZ_PVZG01000002.1"/>
</dbReference>